<dbReference type="EMBL" id="CP002631">
    <property type="protein sequence ID" value="AEB14664.1"/>
    <property type="molecule type" value="Genomic_DNA"/>
</dbReference>
<dbReference type="Gene3D" id="3.40.50.140">
    <property type="match status" value="1"/>
</dbReference>
<dbReference type="InterPro" id="IPR023405">
    <property type="entry name" value="Topo_IA_core_domain"/>
</dbReference>
<dbReference type="PROSITE" id="PS50880">
    <property type="entry name" value="TOPRIM"/>
    <property type="match status" value="1"/>
</dbReference>
<evidence type="ECO:0000256" key="2">
    <source>
        <dbReference type="ARBA" id="ARBA00009446"/>
    </source>
</evidence>
<dbReference type="SUPFAM" id="SSF56712">
    <property type="entry name" value="Prokaryotic type I DNA topoisomerase"/>
    <property type="match status" value="1"/>
</dbReference>
<dbReference type="EC" id="5.6.2.1" evidence="3"/>
<sequence>MLIIAEKPNVAKEFADALSCRKTGGIYSGKDTTITNCKGHLFNLEEPKHYTSEIFPIIPERFDYRENPKTSEQTKIVISLLKKHRNEEILIATDADREGEVIARECLLMAGITDFSRIKRFWVSQALTTEVIKDGIRNAKPLSEYNVLSAQGFARQHADWLVGMNFSRYISRAANTKLPVGRVQTAILNAISERCDAIKNFRSEKYFEHYGIFRPTRVGSGNTECTGIYFENNTTKFPDDSRSQKLKECIGKKAVLKEKREEEKSIEPPQLYNLNSAQKDAFKFFGYSANETLSIIQSLYDDLKCVSYPRTPSKVMGSGNVELCRNVFDELCKAYPKYRQLAASEDFSVSNKRCFNDKKLEAHHALIPLKALPENADEKQMNIYTLILERFMAAFLPEAKYIQQVYILEVGGNTFKISGKKTTESGWKNFTDILSDRHVSVQSKETESEEQSLDGIDWNSLVLSKTETKEKWTKPPKYFNEASILSFMENPKPDRHVSVHNEQNEKLTGLGTPATRHTFIPKLTANGYIELQNKNFICTRLGETLLSALRNSSLKQIADISATTQWEKELAENPETFEKKMKDFVRQAVSTEIKIDHIGITENEIKCPACGKPVKESAKNWFCTGYKDGCKFKSLWKETRGTKFAKSDIKALCEGKKTSLKKCMKKDSGNYECRFILNKENSWEIEPLFEKRNKK</sequence>
<gene>
    <name evidence="13" type="ordered locus">Tresu_1773</name>
</gene>
<evidence type="ECO:0000256" key="8">
    <source>
        <dbReference type="ARBA" id="ARBA00031985"/>
    </source>
</evidence>
<dbReference type="Proteomes" id="UP000006852">
    <property type="component" value="Chromosome"/>
</dbReference>
<dbReference type="Gene3D" id="1.10.460.10">
    <property type="entry name" value="Topoisomerase I, domain 2"/>
    <property type="match status" value="1"/>
</dbReference>
<dbReference type="InterPro" id="IPR034144">
    <property type="entry name" value="TOPRIM_TopoIII"/>
</dbReference>
<reference evidence="14" key="2">
    <citation type="submission" date="2011-04" db="EMBL/GenBank/DDBJ databases">
        <title>The complete genome of chromosome of Treponema succinifaciens DSM 2489.</title>
        <authorList>
            <person name="Lucas S."/>
            <person name="Copeland A."/>
            <person name="Lapidus A."/>
            <person name="Bruce D."/>
            <person name="Goodwin L."/>
            <person name="Pitluck S."/>
            <person name="Peters L."/>
            <person name="Kyrpides N."/>
            <person name="Mavromatis K."/>
            <person name="Ivanova N."/>
            <person name="Ovchinnikova G."/>
            <person name="Teshima H."/>
            <person name="Detter J.C."/>
            <person name="Tapia R."/>
            <person name="Han C."/>
            <person name="Land M."/>
            <person name="Hauser L."/>
            <person name="Markowitz V."/>
            <person name="Cheng J.-F."/>
            <person name="Hugenholtz P."/>
            <person name="Woyke T."/>
            <person name="Wu D."/>
            <person name="Gronow S."/>
            <person name="Wellnitz S."/>
            <person name="Brambilla E."/>
            <person name="Klenk H.-P."/>
            <person name="Eisen J.A."/>
        </authorList>
    </citation>
    <scope>NUCLEOTIDE SEQUENCE [LARGE SCALE GENOMIC DNA]</scope>
    <source>
        <strain evidence="14">ATCC 33096 / DSM 2489 / 6091</strain>
    </source>
</reference>
<dbReference type="GeneID" id="302998915"/>
<keyword evidence="5" id="KW-0238">DNA-binding</keyword>
<evidence type="ECO:0000313" key="13">
    <source>
        <dbReference type="EMBL" id="AEB14664.1"/>
    </source>
</evidence>
<dbReference type="SMART" id="SM00436">
    <property type="entry name" value="TOP1Bc"/>
    <property type="match status" value="1"/>
</dbReference>
<dbReference type="CDD" id="cd03362">
    <property type="entry name" value="TOPRIM_TopoIA_TopoIII"/>
    <property type="match status" value="1"/>
</dbReference>
<dbReference type="GO" id="GO:0043597">
    <property type="term" value="C:cytoplasmic replication fork"/>
    <property type="evidence" value="ECO:0007669"/>
    <property type="project" value="TreeGrafter"/>
</dbReference>
<accession>F2NT73</accession>
<organism evidence="13 14">
    <name type="scientific">Treponema succinifaciens (strain ATCC 33096 / DSM 2489 / 6091)</name>
    <dbReference type="NCBI Taxonomy" id="869209"/>
    <lineage>
        <taxon>Bacteria</taxon>
        <taxon>Pseudomonadati</taxon>
        <taxon>Spirochaetota</taxon>
        <taxon>Spirochaetia</taxon>
        <taxon>Spirochaetales</taxon>
        <taxon>Treponemataceae</taxon>
        <taxon>Treponema</taxon>
    </lineage>
</organism>
<evidence type="ECO:0000256" key="6">
    <source>
        <dbReference type="ARBA" id="ARBA00023235"/>
    </source>
</evidence>
<dbReference type="eggNOG" id="COG0550">
    <property type="taxonomic scope" value="Bacteria"/>
</dbReference>
<dbReference type="GO" id="GO:0006265">
    <property type="term" value="P:DNA topological change"/>
    <property type="evidence" value="ECO:0007669"/>
    <property type="project" value="InterPro"/>
</dbReference>
<dbReference type="InterPro" id="IPR013825">
    <property type="entry name" value="Topo_IA_cen_sub2"/>
</dbReference>
<dbReference type="InterPro" id="IPR013824">
    <property type="entry name" value="Topo_IA_cen_sub1"/>
</dbReference>
<evidence type="ECO:0000259" key="11">
    <source>
        <dbReference type="PROSITE" id="PS50880"/>
    </source>
</evidence>
<dbReference type="Pfam" id="PF01751">
    <property type="entry name" value="Toprim"/>
    <property type="match status" value="1"/>
</dbReference>
<evidence type="ECO:0000256" key="9">
    <source>
        <dbReference type="ARBA" id="ARBA00032235"/>
    </source>
</evidence>
<keyword evidence="14" id="KW-1185">Reference proteome</keyword>
<dbReference type="KEGG" id="tsu:Tresu_1773"/>
<dbReference type="RefSeq" id="WP_013701945.1">
    <property type="nucleotide sequence ID" value="NC_015385.1"/>
</dbReference>
<keyword evidence="6 13" id="KW-0413">Isomerase</keyword>
<evidence type="ECO:0000259" key="12">
    <source>
        <dbReference type="PROSITE" id="PS52039"/>
    </source>
</evidence>
<dbReference type="GO" id="GO:0003677">
    <property type="term" value="F:DNA binding"/>
    <property type="evidence" value="ECO:0007669"/>
    <property type="project" value="UniProtKB-KW"/>
</dbReference>
<dbReference type="Pfam" id="PF01131">
    <property type="entry name" value="Topoisom_bac"/>
    <property type="match status" value="1"/>
</dbReference>
<protein>
    <recommendedName>
        <fullName evidence="3">DNA topoisomerase</fullName>
        <ecNumber evidence="3">5.6.2.1</ecNumber>
    </recommendedName>
    <alternativeName>
        <fullName evidence="10">Omega-protein</fullName>
    </alternativeName>
    <alternativeName>
        <fullName evidence="9">Relaxing enzyme</fullName>
    </alternativeName>
    <alternativeName>
        <fullName evidence="7">Swivelase</fullName>
    </alternativeName>
    <alternativeName>
        <fullName evidence="8">Untwisting enzyme</fullName>
    </alternativeName>
</protein>
<dbReference type="InterPro" id="IPR013497">
    <property type="entry name" value="Topo_IA_cen"/>
</dbReference>
<dbReference type="Gene3D" id="2.70.20.10">
    <property type="entry name" value="Topoisomerase I, domain 3"/>
    <property type="match status" value="1"/>
</dbReference>
<dbReference type="STRING" id="869209.Tresu_1773"/>
<name>F2NT73_TRES6</name>
<evidence type="ECO:0000256" key="1">
    <source>
        <dbReference type="ARBA" id="ARBA00000213"/>
    </source>
</evidence>
<dbReference type="SMART" id="SM00437">
    <property type="entry name" value="TOP1Ac"/>
    <property type="match status" value="1"/>
</dbReference>
<evidence type="ECO:0000256" key="4">
    <source>
        <dbReference type="ARBA" id="ARBA00023029"/>
    </source>
</evidence>
<dbReference type="InterPro" id="IPR003602">
    <property type="entry name" value="Topo_IA_DNA-bd_dom"/>
</dbReference>
<keyword evidence="4" id="KW-0799">Topoisomerase</keyword>
<feature type="domain" description="Toprim" evidence="11">
    <location>
        <begin position="1"/>
        <end position="127"/>
    </location>
</feature>
<dbReference type="InterPro" id="IPR013826">
    <property type="entry name" value="Topo_IA_cen_sub3"/>
</dbReference>
<dbReference type="GO" id="GO:0003917">
    <property type="term" value="F:DNA topoisomerase type I (single strand cut, ATP-independent) activity"/>
    <property type="evidence" value="ECO:0007669"/>
    <property type="project" value="UniProtKB-EC"/>
</dbReference>
<evidence type="ECO:0000313" key="14">
    <source>
        <dbReference type="Proteomes" id="UP000006852"/>
    </source>
</evidence>
<dbReference type="Gene3D" id="1.10.290.10">
    <property type="entry name" value="Topoisomerase I, domain 4"/>
    <property type="match status" value="1"/>
</dbReference>
<reference evidence="13 14" key="1">
    <citation type="journal article" date="2011" name="Stand. Genomic Sci.">
        <title>Complete genome sequence of Treponema succinifaciens type strain (6091).</title>
        <authorList>
            <person name="Han C."/>
            <person name="Gronow S."/>
            <person name="Teshima H."/>
            <person name="Lapidus A."/>
            <person name="Nolan M."/>
            <person name="Lucas S."/>
            <person name="Hammon N."/>
            <person name="Deshpande S."/>
            <person name="Cheng J.F."/>
            <person name="Zeytun A."/>
            <person name="Tapia R."/>
            <person name="Goodwin L."/>
            <person name="Pitluck S."/>
            <person name="Liolios K."/>
            <person name="Pagani I."/>
            <person name="Ivanova N."/>
            <person name="Mavromatis K."/>
            <person name="Mikhailova N."/>
            <person name="Huntemann M."/>
            <person name="Pati A."/>
            <person name="Chen A."/>
            <person name="Palaniappan K."/>
            <person name="Land M."/>
            <person name="Hauser L."/>
            <person name="Brambilla E.M."/>
            <person name="Rohde M."/>
            <person name="Goker M."/>
            <person name="Woyke T."/>
            <person name="Bristow J."/>
            <person name="Eisen J.A."/>
            <person name="Markowitz V."/>
            <person name="Hugenholtz P."/>
            <person name="Kyrpides N.C."/>
            <person name="Klenk H.P."/>
            <person name="Detter J.C."/>
        </authorList>
    </citation>
    <scope>NUCLEOTIDE SEQUENCE [LARGE SCALE GENOMIC DNA]</scope>
    <source>
        <strain evidence="14">ATCC 33096 / DSM 2489 / 6091</strain>
    </source>
</reference>
<feature type="domain" description="Topo IA-type catalytic" evidence="12">
    <location>
        <begin position="145"/>
        <end position="595"/>
    </location>
</feature>
<dbReference type="PANTHER" id="PTHR11390:SF21">
    <property type="entry name" value="DNA TOPOISOMERASE 3-ALPHA"/>
    <property type="match status" value="1"/>
</dbReference>
<dbReference type="PROSITE" id="PS52039">
    <property type="entry name" value="TOPO_IA_2"/>
    <property type="match status" value="1"/>
</dbReference>
<dbReference type="GO" id="GO:0006281">
    <property type="term" value="P:DNA repair"/>
    <property type="evidence" value="ECO:0007669"/>
    <property type="project" value="TreeGrafter"/>
</dbReference>
<dbReference type="InterPro" id="IPR006171">
    <property type="entry name" value="TOPRIM_dom"/>
</dbReference>
<dbReference type="PRINTS" id="PR00417">
    <property type="entry name" value="PRTPISMRASEI"/>
</dbReference>
<dbReference type="GO" id="GO:0006310">
    <property type="term" value="P:DNA recombination"/>
    <property type="evidence" value="ECO:0007669"/>
    <property type="project" value="TreeGrafter"/>
</dbReference>
<evidence type="ECO:0000256" key="5">
    <source>
        <dbReference type="ARBA" id="ARBA00023125"/>
    </source>
</evidence>
<dbReference type="InterPro" id="IPR003601">
    <property type="entry name" value="Topo_IA_2"/>
</dbReference>
<proteinExistence type="inferred from homology"/>
<comment type="similarity">
    <text evidence="2">Belongs to the type IA topoisomerase family.</text>
</comment>
<dbReference type="PANTHER" id="PTHR11390">
    <property type="entry name" value="PROKARYOTIC DNA TOPOISOMERASE"/>
    <property type="match status" value="1"/>
</dbReference>
<dbReference type="SMART" id="SM00493">
    <property type="entry name" value="TOPRIM"/>
    <property type="match status" value="1"/>
</dbReference>
<dbReference type="InterPro" id="IPR000380">
    <property type="entry name" value="Topo_IA"/>
</dbReference>
<evidence type="ECO:0000256" key="3">
    <source>
        <dbReference type="ARBA" id="ARBA00012891"/>
    </source>
</evidence>
<dbReference type="HOGENOM" id="CLU_002929_5_2_12"/>
<dbReference type="OrthoDB" id="9803554at2"/>
<comment type="catalytic activity">
    <reaction evidence="1">
        <text>ATP-independent breakage of single-stranded DNA, followed by passage and rejoining.</text>
        <dbReference type="EC" id="5.6.2.1"/>
    </reaction>
</comment>
<evidence type="ECO:0000256" key="10">
    <source>
        <dbReference type="ARBA" id="ARBA00032877"/>
    </source>
</evidence>
<evidence type="ECO:0000256" key="7">
    <source>
        <dbReference type="ARBA" id="ARBA00030003"/>
    </source>
</evidence>
<dbReference type="AlphaFoldDB" id="F2NT73"/>